<organism evidence="7 8">
    <name type="scientific">Steinernema glaseri</name>
    <dbReference type="NCBI Taxonomy" id="37863"/>
    <lineage>
        <taxon>Eukaryota</taxon>
        <taxon>Metazoa</taxon>
        <taxon>Ecdysozoa</taxon>
        <taxon>Nematoda</taxon>
        <taxon>Chromadorea</taxon>
        <taxon>Rhabditida</taxon>
        <taxon>Tylenchina</taxon>
        <taxon>Panagrolaimomorpha</taxon>
        <taxon>Strongyloidoidea</taxon>
        <taxon>Steinernematidae</taxon>
        <taxon>Steinernema</taxon>
    </lineage>
</organism>
<dbReference type="WBParaSite" id="L893_g27551.t1">
    <property type="protein sequence ID" value="L893_g27551.t1"/>
    <property type="gene ID" value="L893_g27551"/>
</dbReference>
<dbReference type="SMART" id="SM00249">
    <property type="entry name" value="PHD"/>
    <property type="match status" value="2"/>
</dbReference>
<evidence type="ECO:0000313" key="8">
    <source>
        <dbReference type="WBParaSite" id="L893_g27551.t1"/>
    </source>
</evidence>
<protein>
    <submittedName>
        <fullName evidence="8">PHD-type domain-containing protein</fullName>
    </submittedName>
</protein>
<evidence type="ECO:0000256" key="4">
    <source>
        <dbReference type="PROSITE-ProRule" id="PRU00146"/>
    </source>
</evidence>
<dbReference type="SUPFAM" id="SSF57903">
    <property type="entry name" value="FYVE/PHD zinc finger"/>
    <property type="match status" value="2"/>
</dbReference>
<dbReference type="GO" id="GO:0008270">
    <property type="term" value="F:zinc ion binding"/>
    <property type="evidence" value="ECO:0007669"/>
    <property type="project" value="UniProtKB-KW"/>
</dbReference>
<dbReference type="InterPro" id="IPR019787">
    <property type="entry name" value="Znf_PHD-finger"/>
</dbReference>
<accession>A0A1I7ZLA7</accession>
<evidence type="ECO:0000313" key="7">
    <source>
        <dbReference type="Proteomes" id="UP000095287"/>
    </source>
</evidence>
<keyword evidence="3" id="KW-0862">Zinc</keyword>
<feature type="compositionally biased region" description="Basic residues" evidence="5">
    <location>
        <begin position="254"/>
        <end position="276"/>
    </location>
</feature>
<dbReference type="Proteomes" id="UP000095287">
    <property type="component" value="Unplaced"/>
</dbReference>
<evidence type="ECO:0000256" key="2">
    <source>
        <dbReference type="ARBA" id="ARBA00022771"/>
    </source>
</evidence>
<evidence type="ECO:0000256" key="3">
    <source>
        <dbReference type="ARBA" id="ARBA00022833"/>
    </source>
</evidence>
<feature type="region of interest" description="Disordered" evidence="5">
    <location>
        <begin position="252"/>
        <end position="282"/>
    </location>
</feature>
<sequence length="349" mass="39491">MDEYLKRVQETFQNNPCYHTLYEIIVGKEDIAGLVEGQITPLSLLSLDDHLRNMESLEQFETIEDLKYHLDNVQLQEQALLPRLRSANASKPVEESCVCLHARPKSTGTISCYVCAASFHAECVTWNPFFDSLPSGVYLCYRCLRGKRPSTDSIAELKTESGTHSMEHFFVEHLRQRALKAAQLLQTCIAGGDKDKVENALIAMLSQEAVHYPTLEKLKEGDVVTVNDQDKQFMSSLKAAEGRALPRTLFASKSPKKANRKRSSTSLRRRNSKAKKSTLDHDEELRRIQNQENNVCEAALCIKPCSQEVNWIQCQSGCERWFHYVCIGLTIPQVSETAFWGCSQCPTPQ</sequence>
<dbReference type="Gene3D" id="3.30.40.10">
    <property type="entry name" value="Zinc/RING finger domain, C3HC4 (zinc finger)"/>
    <property type="match status" value="2"/>
</dbReference>
<dbReference type="PROSITE" id="PS50016">
    <property type="entry name" value="ZF_PHD_2"/>
    <property type="match status" value="1"/>
</dbReference>
<dbReference type="InterPro" id="IPR001965">
    <property type="entry name" value="Znf_PHD"/>
</dbReference>
<dbReference type="InterPro" id="IPR013083">
    <property type="entry name" value="Znf_RING/FYVE/PHD"/>
</dbReference>
<keyword evidence="7" id="KW-1185">Reference proteome</keyword>
<evidence type="ECO:0000256" key="5">
    <source>
        <dbReference type="SAM" id="MobiDB-lite"/>
    </source>
</evidence>
<evidence type="ECO:0000259" key="6">
    <source>
        <dbReference type="PROSITE" id="PS50016"/>
    </source>
</evidence>
<evidence type="ECO:0000256" key="1">
    <source>
        <dbReference type="ARBA" id="ARBA00022723"/>
    </source>
</evidence>
<feature type="domain" description="PHD-type" evidence="6">
    <location>
        <begin position="293"/>
        <end position="348"/>
    </location>
</feature>
<dbReference type="AlphaFoldDB" id="A0A1I7ZLA7"/>
<name>A0A1I7ZLA7_9BILA</name>
<keyword evidence="2 4" id="KW-0863">Zinc-finger</keyword>
<proteinExistence type="predicted"/>
<keyword evidence="1" id="KW-0479">Metal-binding</keyword>
<reference evidence="8" key="1">
    <citation type="submission" date="2016-11" db="UniProtKB">
        <authorList>
            <consortium name="WormBaseParasite"/>
        </authorList>
    </citation>
    <scope>IDENTIFICATION</scope>
</reference>
<dbReference type="InterPro" id="IPR011011">
    <property type="entry name" value="Znf_FYVE_PHD"/>
</dbReference>